<comment type="caution">
    <text evidence="2">The sequence shown here is derived from an EMBL/GenBank/DDBJ whole genome shotgun (WGS) entry which is preliminary data.</text>
</comment>
<feature type="signal peptide" evidence="1">
    <location>
        <begin position="1"/>
        <end position="27"/>
    </location>
</feature>
<gene>
    <name evidence="2" type="ORF">H8E41_07340</name>
</gene>
<keyword evidence="1" id="KW-0732">Signal</keyword>
<proteinExistence type="predicted"/>
<sequence length="254" mass="28426">MTQQRCSLHTAFLAALLLLSAAHPAWATDTVSVGNFSGATLSGDLPEHWDPLTFEDIEQHTRYSLVSDGNITVIEADSNGSSSGLTRKITIDPQEYPVISWRWKIANIYQKGDVSRKSGDDYPARIYITFAYDPEKVGFWDKVKFNSIKLLYGEYPPINAINYIWASKAPKGMTIPNPYTDRVKMIVVESGDDKALEWISEKRNILQDYRDAFGEDPPRISGVAIMTDSDNTGETAKAWYGDIVFSKDITPSTK</sequence>
<evidence type="ECO:0000256" key="1">
    <source>
        <dbReference type="SAM" id="SignalP"/>
    </source>
</evidence>
<dbReference type="Pfam" id="PF11249">
    <property type="entry name" value="DUF3047"/>
    <property type="match status" value="1"/>
</dbReference>
<organism evidence="2 3">
    <name type="scientific">Candidatus Desulfobia pelagia</name>
    <dbReference type="NCBI Taxonomy" id="2841692"/>
    <lineage>
        <taxon>Bacteria</taxon>
        <taxon>Pseudomonadati</taxon>
        <taxon>Thermodesulfobacteriota</taxon>
        <taxon>Desulfobulbia</taxon>
        <taxon>Desulfobulbales</taxon>
        <taxon>Desulfobulbaceae</taxon>
        <taxon>Candidatus Desulfobia</taxon>
    </lineage>
</organism>
<dbReference type="Proteomes" id="UP000614424">
    <property type="component" value="Unassembled WGS sequence"/>
</dbReference>
<dbReference type="EMBL" id="JACNJZ010000100">
    <property type="protein sequence ID" value="MBC8317705.1"/>
    <property type="molecule type" value="Genomic_DNA"/>
</dbReference>
<dbReference type="InterPro" id="IPR021409">
    <property type="entry name" value="DUF3047"/>
</dbReference>
<dbReference type="AlphaFoldDB" id="A0A8J6TFL0"/>
<name>A0A8J6TFL0_9BACT</name>
<reference evidence="2 3" key="1">
    <citation type="submission" date="2020-08" db="EMBL/GenBank/DDBJ databases">
        <title>Bridging the membrane lipid divide: bacteria of the FCB group superphylum have the potential to synthesize archaeal ether lipids.</title>
        <authorList>
            <person name="Villanueva L."/>
            <person name="Von Meijenfeldt F.A.B."/>
            <person name="Westbye A.B."/>
            <person name="Yadav S."/>
            <person name="Hopmans E.C."/>
            <person name="Dutilh B.E."/>
            <person name="Sinninghe Damste J.S."/>
        </authorList>
    </citation>
    <scope>NUCLEOTIDE SEQUENCE [LARGE SCALE GENOMIC DNA]</scope>
    <source>
        <strain evidence="2">NIOZ-UU47</strain>
    </source>
</reference>
<accession>A0A8J6TFL0</accession>
<evidence type="ECO:0000313" key="2">
    <source>
        <dbReference type="EMBL" id="MBC8317705.1"/>
    </source>
</evidence>
<feature type="chain" id="PRO_5035187537" evidence="1">
    <location>
        <begin position="28"/>
        <end position="254"/>
    </location>
</feature>
<protein>
    <submittedName>
        <fullName evidence="2">DUF3047 domain-containing protein</fullName>
    </submittedName>
</protein>
<evidence type="ECO:0000313" key="3">
    <source>
        <dbReference type="Proteomes" id="UP000614424"/>
    </source>
</evidence>